<accession>A0AAE0YRW8</accession>
<evidence type="ECO:0000313" key="2">
    <source>
        <dbReference type="EMBL" id="KAK3756069.1"/>
    </source>
</evidence>
<dbReference type="AlphaFoldDB" id="A0AAE0YRW8"/>
<dbReference type="EMBL" id="JAWDGP010005566">
    <property type="protein sequence ID" value="KAK3756069.1"/>
    <property type="molecule type" value="Genomic_DNA"/>
</dbReference>
<feature type="compositionally biased region" description="Pro residues" evidence="1">
    <location>
        <begin position="454"/>
        <end position="463"/>
    </location>
</feature>
<feature type="compositionally biased region" description="Low complexity" evidence="1">
    <location>
        <begin position="175"/>
        <end position="190"/>
    </location>
</feature>
<feature type="compositionally biased region" description="Pro residues" evidence="1">
    <location>
        <begin position="526"/>
        <end position="538"/>
    </location>
</feature>
<organism evidence="2 3">
    <name type="scientific">Elysia crispata</name>
    <name type="common">lettuce slug</name>
    <dbReference type="NCBI Taxonomy" id="231223"/>
    <lineage>
        <taxon>Eukaryota</taxon>
        <taxon>Metazoa</taxon>
        <taxon>Spiralia</taxon>
        <taxon>Lophotrochozoa</taxon>
        <taxon>Mollusca</taxon>
        <taxon>Gastropoda</taxon>
        <taxon>Heterobranchia</taxon>
        <taxon>Euthyneura</taxon>
        <taxon>Panpulmonata</taxon>
        <taxon>Sacoglossa</taxon>
        <taxon>Placobranchoidea</taxon>
        <taxon>Plakobranchidae</taxon>
        <taxon>Elysia</taxon>
    </lineage>
</organism>
<feature type="region of interest" description="Disordered" evidence="1">
    <location>
        <begin position="17"/>
        <end position="36"/>
    </location>
</feature>
<keyword evidence="3" id="KW-1185">Reference proteome</keyword>
<feature type="region of interest" description="Disordered" evidence="1">
    <location>
        <begin position="262"/>
        <end position="292"/>
    </location>
</feature>
<feature type="compositionally biased region" description="Polar residues" evidence="1">
    <location>
        <begin position="414"/>
        <end position="426"/>
    </location>
</feature>
<name>A0AAE0YRW8_9GAST</name>
<feature type="compositionally biased region" description="Low complexity" evidence="1">
    <location>
        <begin position="539"/>
        <end position="552"/>
    </location>
</feature>
<feature type="region of interest" description="Disordered" evidence="1">
    <location>
        <begin position="140"/>
        <end position="250"/>
    </location>
</feature>
<feature type="region of interest" description="Disordered" evidence="1">
    <location>
        <begin position="86"/>
        <end position="107"/>
    </location>
</feature>
<comment type="caution">
    <text evidence="2">The sequence shown here is derived from an EMBL/GenBank/DDBJ whole genome shotgun (WGS) entry which is preliminary data.</text>
</comment>
<reference evidence="2" key="1">
    <citation type="journal article" date="2023" name="G3 (Bethesda)">
        <title>A reference genome for the long-term kleptoplast-retaining sea slug Elysia crispata morphotype clarki.</title>
        <authorList>
            <person name="Eastman K.E."/>
            <person name="Pendleton A.L."/>
            <person name="Shaikh M.A."/>
            <person name="Suttiyut T."/>
            <person name="Ogas R."/>
            <person name="Tomko P."/>
            <person name="Gavelis G."/>
            <person name="Widhalm J.R."/>
            <person name="Wisecaver J.H."/>
        </authorList>
    </citation>
    <scope>NUCLEOTIDE SEQUENCE</scope>
    <source>
        <strain evidence="2">ECLA1</strain>
    </source>
</reference>
<feature type="region of interest" description="Disordered" evidence="1">
    <location>
        <begin position="384"/>
        <end position="711"/>
    </location>
</feature>
<feature type="compositionally biased region" description="Pro residues" evidence="1">
    <location>
        <begin position="553"/>
        <end position="564"/>
    </location>
</feature>
<evidence type="ECO:0000256" key="1">
    <source>
        <dbReference type="SAM" id="MobiDB-lite"/>
    </source>
</evidence>
<protein>
    <submittedName>
        <fullName evidence="2">Uncharacterized protein</fullName>
    </submittedName>
</protein>
<proteinExistence type="predicted"/>
<evidence type="ECO:0000313" key="3">
    <source>
        <dbReference type="Proteomes" id="UP001283361"/>
    </source>
</evidence>
<gene>
    <name evidence="2" type="ORF">RRG08_015378</name>
</gene>
<dbReference type="Proteomes" id="UP001283361">
    <property type="component" value="Unassembled WGS sequence"/>
</dbReference>
<feature type="compositionally biased region" description="Low complexity" evidence="1">
    <location>
        <begin position="384"/>
        <end position="401"/>
    </location>
</feature>
<feature type="compositionally biased region" description="Polar residues" evidence="1">
    <location>
        <begin position="581"/>
        <end position="592"/>
    </location>
</feature>
<feature type="compositionally biased region" description="Pro residues" evidence="1">
    <location>
        <begin position="163"/>
        <end position="174"/>
    </location>
</feature>
<feature type="compositionally biased region" description="Low complexity" evidence="1">
    <location>
        <begin position="327"/>
        <end position="343"/>
    </location>
</feature>
<feature type="region of interest" description="Disordered" evidence="1">
    <location>
        <begin position="325"/>
        <end position="346"/>
    </location>
</feature>
<feature type="compositionally biased region" description="Polar residues" evidence="1">
    <location>
        <begin position="468"/>
        <end position="477"/>
    </location>
</feature>
<feature type="compositionally biased region" description="Pro residues" evidence="1">
    <location>
        <begin position="593"/>
        <end position="614"/>
    </location>
</feature>
<feature type="compositionally biased region" description="Low complexity" evidence="1">
    <location>
        <begin position="645"/>
        <end position="678"/>
    </location>
</feature>
<sequence length="711" mass="75597">MQSELLAHINGIFSGKTRRKSEIPDNGVLDSPDKTSGIRFRRKSDVHQPVTTSGMKLSRSDYDSKSNRLSLVQVAKLNLKRLSIGEDTPPKLPARHFSTDSDEEFPPPIPERICSLELVVDAEFQGRFAFRPISTVPLPEVFSGGKKTYPSKAPKKKGLQRPPSQPPPPPPPPLETSSPSPTSTSPTSQPVFFLGAPPPPAKLKPPSQVDLGEFEEEMPREIKKNVYNGTLEPVPGGEINGKFESVPHNKSSNGVFQYAKKTQPDDKISAGNSLLDGSNVKEHNSPTPTENATIIVGKPKIPQKPQKLGALEGFVGNSHNLEEDLSSKIQSSRSCSSSLPADSKPSLARLTSFTADSEAAILPFIEKTPVLSAGSIRRYVERSVNPASQAPQVPVQAQPTVHGSAKSDIGAPNSDINSVRTKSGLTSAGERKETSSTTQEKFPPEERPNQLSALPPPLPPRPALPSLGKTQGPTTVKSGVGVSRPSLALPAKPVNTNDVRSPVKSGAGDSKDFYFGYDTRITPTSLPLPPPPPPPPSSLPSLHSPETSNPSRVPSPPLPPPPPSLINSAAPSPLPPASLELIQQSNCSGSQLPSPPPPPPPAQDKPLPPPPPAHAVPVQEAPHVTGLTGQGLSPSELQPSPPSWSRPYSLLSLSTSTGSAHSTYAHHLPVSSPAAISPPLSPRNNGWGGQEVFDPREEEGDPYDTVDIYKF</sequence>